<sequence length="351" mass="40153">MDEKLWSNLPDDLVERVLAWLPISSFFRFRTVCKKWRSIMYCRSFLEMNAQVPTREVFFLKVARCKCRMLTAFNPATNNWANIPVSFLPSQVSVPAASSRGLLCFMAAHYVDGYSVLLVCNPLTKWWRALPPMSCRRYPFVVGMAVDARRKSYKVVVAGDYNSYANRRSTEVYDSATGIWKTCGSLPHEEEITKTMVACNAHFFCLSRGPGSGGLLAYSLQQEAWMKVRTGRMPGYSKHRHLVASKGRILIVGKALRHQVLGLYIWALDASTTKWREVGQMPQPIAEQFFRTPSECFYCASHGDFIFVSKFFCDQGLAYHLPYNTWTWVLNCPKIANPFILPFEPSFDAVY</sequence>
<protein>
    <submittedName>
        <fullName evidence="1">Uncharacterized protein</fullName>
    </submittedName>
</protein>
<gene>
    <name evidence="1" type="ORF">O6H91_14G042500</name>
</gene>
<evidence type="ECO:0000313" key="1">
    <source>
        <dbReference type="EMBL" id="KAJ7531409.1"/>
    </source>
</evidence>
<comment type="caution">
    <text evidence="1">The sequence shown here is derived from an EMBL/GenBank/DDBJ whole genome shotgun (WGS) entry which is preliminary data.</text>
</comment>
<evidence type="ECO:0000313" key="2">
    <source>
        <dbReference type="Proteomes" id="UP001162992"/>
    </source>
</evidence>
<keyword evidence="2" id="KW-1185">Reference proteome</keyword>
<reference evidence="2" key="1">
    <citation type="journal article" date="2024" name="Proc. Natl. Acad. Sci. U.S.A.">
        <title>Extraordinary preservation of gene collinearity over three hundred million years revealed in homosporous lycophytes.</title>
        <authorList>
            <person name="Li C."/>
            <person name="Wickell D."/>
            <person name="Kuo L.Y."/>
            <person name="Chen X."/>
            <person name="Nie B."/>
            <person name="Liao X."/>
            <person name="Peng D."/>
            <person name="Ji J."/>
            <person name="Jenkins J."/>
            <person name="Williams M."/>
            <person name="Shu S."/>
            <person name="Plott C."/>
            <person name="Barry K."/>
            <person name="Rajasekar S."/>
            <person name="Grimwood J."/>
            <person name="Han X."/>
            <person name="Sun S."/>
            <person name="Hou Z."/>
            <person name="He W."/>
            <person name="Dai G."/>
            <person name="Sun C."/>
            <person name="Schmutz J."/>
            <person name="Leebens-Mack J.H."/>
            <person name="Li F.W."/>
            <person name="Wang L."/>
        </authorList>
    </citation>
    <scope>NUCLEOTIDE SEQUENCE [LARGE SCALE GENOMIC DNA]</scope>
    <source>
        <strain evidence="2">cv. PW_Plant_1</strain>
    </source>
</reference>
<accession>A0ACC2BNS5</accession>
<name>A0ACC2BNS5_DIPCM</name>
<proteinExistence type="predicted"/>
<organism evidence="1 2">
    <name type="scientific">Diphasiastrum complanatum</name>
    <name type="common">Issler's clubmoss</name>
    <name type="synonym">Lycopodium complanatum</name>
    <dbReference type="NCBI Taxonomy" id="34168"/>
    <lineage>
        <taxon>Eukaryota</taxon>
        <taxon>Viridiplantae</taxon>
        <taxon>Streptophyta</taxon>
        <taxon>Embryophyta</taxon>
        <taxon>Tracheophyta</taxon>
        <taxon>Lycopodiopsida</taxon>
        <taxon>Lycopodiales</taxon>
        <taxon>Lycopodiaceae</taxon>
        <taxon>Lycopodioideae</taxon>
        <taxon>Diphasiastrum</taxon>
    </lineage>
</organism>
<dbReference type="Proteomes" id="UP001162992">
    <property type="component" value="Chromosome 14"/>
</dbReference>
<dbReference type="EMBL" id="CM055105">
    <property type="protein sequence ID" value="KAJ7531409.1"/>
    <property type="molecule type" value="Genomic_DNA"/>
</dbReference>